<organism evidence="2">
    <name type="scientific">marine metagenome</name>
    <dbReference type="NCBI Taxonomy" id="408172"/>
    <lineage>
        <taxon>unclassified sequences</taxon>
        <taxon>metagenomes</taxon>
        <taxon>ecological metagenomes</taxon>
    </lineage>
</organism>
<reference evidence="2" key="1">
    <citation type="submission" date="2018-05" db="EMBL/GenBank/DDBJ databases">
        <authorList>
            <person name="Lanie J.A."/>
            <person name="Ng W.-L."/>
            <person name="Kazmierczak K.M."/>
            <person name="Andrzejewski T.M."/>
            <person name="Davidsen T.M."/>
            <person name="Wayne K.J."/>
            <person name="Tettelin H."/>
            <person name="Glass J.I."/>
            <person name="Rusch D."/>
            <person name="Podicherti R."/>
            <person name="Tsui H.-C.T."/>
            <person name="Winkler M.E."/>
        </authorList>
    </citation>
    <scope>NUCLEOTIDE SEQUENCE</scope>
</reference>
<sequence length="41" mass="4123">MSTMAEASMAAFGAAIGVMIAMAVVTFGLRGKGHPDPELNA</sequence>
<dbReference type="AlphaFoldDB" id="A0A381YNB0"/>
<feature type="transmembrane region" description="Helical" evidence="1">
    <location>
        <begin position="7"/>
        <end position="29"/>
    </location>
</feature>
<keyword evidence="1" id="KW-0812">Transmembrane</keyword>
<keyword evidence="1" id="KW-0472">Membrane</keyword>
<evidence type="ECO:0000256" key="1">
    <source>
        <dbReference type="SAM" id="Phobius"/>
    </source>
</evidence>
<evidence type="ECO:0000313" key="2">
    <source>
        <dbReference type="EMBL" id="SVA78092.1"/>
    </source>
</evidence>
<dbReference type="EMBL" id="UINC01018565">
    <property type="protein sequence ID" value="SVA78092.1"/>
    <property type="molecule type" value="Genomic_DNA"/>
</dbReference>
<name>A0A381YNB0_9ZZZZ</name>
<keyword evidence="1" id="KW-1133">Transmembrane helix</keyword>
<protein>
    <submittedName>
        <fullName evidence="2">Uncharacterized protein</fullName>
    </submittedName>
</protein>
<gene>
    <name evidence="2" type="ORF">METZ01_LOCUS130946</name>
</gene>
<accession>A0A381YNB0</accession>
<proteinExistence type="predicted"/>